<sequence length="48" mass="5253">MNRYRRFGLVAGVVSNSPLFCPALKLSRYPGPGRLLGEQILAVTLALH</sequence>
<dbReference type="EMBL" id="GBXM01080515">
    <property type="protein sequence ID" value="JAH28062.1"/>
    <property type="molecule type" value="Transcribed_RNA"/>
</dbReference>
<reference evidence="1" key="1">
    <citation type="submission" date="2014-11" db="EMBL/GenBank/DDBJ databases">
        <authorList>
            <person name="Amaro Gonzalez C."/>
        </authorList>
    </citation>
    <scope>NUCLEOTIDE SEQUENCE</scope>
</reference>
<proteinExistence type="predicted"/>
<accession>A0A0E9RGY1</accession>
<organism evidence="1">
    <name type="scientific">Anguilla anguilla</name>
    <name type="common">European freshwater eel</name>
    <name type="synonym">Muraena anguilla</name>
    <dbReference type="NCBI Taxonomy" id="7936"/>
    <lineage>
        <taxon>Eukaryota</taxon>
        <taxon>Metazoa</taxon>
        <taxon>Chordata</taxon>
        <taxon>Craniata</taxon>
        <taxon>Vertebrata</taxon>
        <taxon>Euteleostomi</taxon>
        <taxon>Actinopterygii</taxon>
        <taxon>Neopterygii</taxon>
        <taxon>Teleostei</taxon>
        <taxon>Anguilliformes</taxon>
        <taxon>Anguillidae</taxon>
        <taxon>Anguilla</taxon>
    </lineage>
</organism>
<reference evidence="1" key="2">
    <citation type="journal article" date="2015" name="Fish Shellfish Immunol.">
        <title>Early steps in the European eel (Anguilla anguilla)-Vibrio vulnificus interaction in the gills: Role of the RtxA13 toxin.</title>
        <authorList>
            <person name="Callol A."/>
            <person name="Pajuelo D."/>
            <person name="Ebbesson L."/>
            <person name="Teles M."/>
            <person name="MacKenzie S."/>
            <person name="Amaro C."/>
        </authorList>
    </citation>
    <scope>NUCLEOTIDE SEQUENCE</scope>
</reference>
<evidence type="ECO:0000313" key="1">
    <source>
        <dbReference type="EMBL" id="JAH28062.1"/>
    </source>
</evidence>
<name>A0A0E9RGY1_ANGAN</name>
<dbReference type="AlphaFoldDB" id="A0A0E9RGY1"/>
<protein>
    <submittedName>
        <fullName evidence="1">Uncharacterized protein</fullName>
    </submittedName>
</protein>